<dbReference type="PANTHER" id="PTHR30118">
    <property type="entry name" value="HTH-TYPE TRANSCRIPTIONAL REGULATOR LEUO-RELATED"/>
    <property type="match status" value="1"/>
</dbReference>
<dbReference type="InterPro" id="IPR036390">
    <property type="entry name" value="WH_DNA-bd_sf"/>
</dbReference>
<feature type="domain" description="HTH lysR-type" evidence="5">
    <location>
        <begin position="13"/>
        <end position="70"/>
    </location>
</feature>
<dbReference type="RefSeq" id="WP_394837944.1">
    <property type="nucleotide sequence ID" value="NZ_CP089929.1"/>
</dbReference>
<keyword evidence="3" id="KW-0238">DNA-binding</keyword>
<dbReference type="InterPro" id="IPR050389">
    <property type="entry name" value="LysR-type_TF"/>
</dbReference>
<comment type="similarity">
    <text evidence="1">Belongs to the LysR transcriptional regulatory family.</text>
</comment>
<gene>
    <name evidence="6" type="ORF">LVJ94_13615</name>
</gene>
<accession>A0ABZ2LBJ7</accession>
<keyword evidence="7" id="KW-1185">Reference proteome</keyword>
<dbReference type="EMBL" id="CP089983">
    <property type="protein sequence ID" value="WXB08269.1"/>
    <property type="molecule type" value="Genomic_DNA"/>
</dbReference>
<proteinExistence type="inferred from homology"/>
<keyword evidence="4" id="KW-0804">Transcription</keyword>
<dbReference type="PROSITE" id="PS50931">
    <property type="entry name" value="HTH_LYSR"/>
    <property type="match status" value="1"/>
</dbReference>
<dbReference type="Proteomes" id="UP001374803">
    <property type="component" value="Chromosome"/>
</dbReference>
<reference evidence="6" key="1">
    <citation type="submission" date="2021-12" db="EMBL/GenBank/DDBJ databases">
        <title>Discovery of the Pendulisporaceae a myxobacterial family with distinct sporulation behavior and unique specialized metabolism.</title>
        <authorList>
            <person name="Garcia R."/>
            <person name="Popoff A."/>
            <person name="Bader C.D."/>
            <person name="Loehr J."/>
            <person name="Walesch S."/>
            <person name="Walt C."/>
            <person name="Boldt J."/>
            <person name="Bunk B."/>
            <person name="Haeckl F.J.F.P.J."/>
            <person name="Gunesch A.P."/>
            <person name="Birkelbach J."/>
            <person name="Nuebel U."/>
            <person name="Pietschmann T."/>
            <person name="Bach T."/>
            <person name="Mueller R."/>
        </authorList>
    </citation>
    <scope>NUCLEOTIDE SEQUENCE</scope>
    <source>
        <strain evidence="6">MSr11367</strain>
    </source>
</reference>
<organism evidence="6 7">
    <name type="scientific">Pendulispora rubella</name>
    <dbReference type="NCBI Taxonomy" id="2741070"/>
    <lineage>
        <taxon>Bacteria</taxon>
        <taxon>Pseudomonadati</taxon>
        <taxon>Myxococcota</taxon>
        <taxon>Myxococcia</taxon>
        <taxon>Myxococcales</taxon>
        <taxon>Sorangiineae</taxon>
        <taxon>Pendulisporaceae</taxon>
        <taxon>Pendulispora</taxon>
    </lineage>
</organism>
<evidence type="ECO:0000259" key="5">
    <source>
        <dbReference type="PROSITE" id="PS50931"/>
    </source>
</evidence>
<evidence type="ECO:0000256" key="3">
    <source>
        <dbReference type="ARBA" id="ARBA00023125"/>
    </source>
</evidence>
<dbReference type="Gene3D" id="3.40.190.10">
    <property type="entry name" value="Periplasmic binding protein-like II"/>
    <property type="match status" value="2"/>
</dbReference>
<evidence type="ECO:0000313" key="7">
    <source>
        <dbReference type="Proteomes" id="UP001374803"/>
    </source>
</evidence>
<dbReference type="InterPro" id="IPR000847">
    <property type="entry name" value="LysR_HTH_N"/>
</dbReference>
<protein>
    <submittedName>
        <fullName evidence="6">LysR family transcriptional regulator</fullName>
    </submittedName>
</protein>
<evidence type="ECO:0000256" key="2">
    <source>
        <dbReference type="ARBA" id="ARBA00023015"/>
    </source>
</evidence>
<keyword evidence="2" id="KW-0805">Transcription regulation</keyword>
<dbReference type="SUPFAM" id="SSF53850">
    <property type="entry name" value="Periplasmic binding protein-like II"/>
    <property type="match status" value="1"/>
</dbReference>
<dbReference type="InterPro" id="IPR005119">
    <property type="entry name" value="LysR_subst-bd"/>
</dbReference>
<dbReference type="Pfam" id="PF03466">
    <property type="entry name" value="LysR_substrate"/>
    <property type="match status" value="1"/>
</dbReference>
<dbReference type="InterPro" id="IPR036388">
    <property type="entry name" value="WH-like_DNA-bd_sf"/>
</dbReference>
<sequence length="321" mass="35322">MFNHRDYAKLRQVDLNLLVVFAAVFRERSVKRAAKRLFVGQSAVSMALGRLRLLLDDALFVKVATGVEPTARAVAIEPLVRQALELVHGAVFEASEFDPKTASRTVRLALADDLDVWLLPRLLDDVRRNAPGIVVVVQASNWYTGTSMVERGEANIAIGVLPKPAHALVAEELYAQRFVSIFDPRHVERPLTMKRFLEVPHVMASITGDLVGLVDEALRTQGKQRRVVATVSGFASMAALVKGRPLIATVPHVAAAILARTYGLATAAPPVAMATYPVTMVWHGKDDREPALRWMRDRLRGIVHAEASSEASFRASRGRKE</sequence>
<dbReference type="PANTHER" id="PTHR30118:SF15">
    <property type="entry name" value="TRANSCRIPTIONAL REGULATORY PROTEIN"/>
    <property type="match status" value="1"/>
</dbReference>
<dbReference type="Pfam" id="PF00126">
    <property type="entry name" value="HTH_1"/>
    <property type="match status" value="1"/>
</dbReference>
<evidence type="ECO:0000256" key="4">
    <source>
        <dbReference type="ARBA" id="ARBA00023163"/>
    </source>
</evidence>
<dbReference type="SUPFAM" id="SSF46785">
    <property type="entry name" value="Winged helix' DNA-binding domain"/>
    <property type="match status" value="1"/>
</dbReference>
<evidence type="ECO:0000313" key="6">
    <source>
        <dbReference type="EMBL" id="WXB08269.1"/>
    </source>
</evidence>
<evidence type="ECO:0000256" key="1">
    <source>
        <dbReference type="ARBA" id="ARBA00009437"/>
    </source>
</evidence>
<dbReference type="Gene3D" id="1.10.10.10">
    <property type="entry name" value="Winged helix-like DNA-binding domain superfamily/Winged helix DNA-binding domain"/>
    <property type="match status" value="1"/>
</dbReference>
<name>A0ABZ2LBJ7_9BACT</name>